<dbReference type="PANTHER" id="PTHR30319:SF1">
    <property type="entry name" value="TRANSCRIPTIONAL REPRESSOR PAAX"/>
    <property type="match status" value="1"/>
</dbReference>
<dbReference type="InterPro" id="IPR036388">
    <property type="entry name" value="WH-like_DNA-bd_sf"/>
</dbReference>
<evidence type="ECO:0000313" key="3">
    <source>
        <dbReference type="EMBL" id="ALX05946.1"/>
    </source>
</evidence>
<dbReference type="AlphaFoldDB" id="A0A0U3T5I1"/>
<evidence type="ECO:0000313" key="4">
    <source>
        <dbReference type="Proteomes" id="UP000067689"/>
    </source>
</evidence>
<dbReference type="InterPro" id="IPR048846">
    <property type="entry name" value="PaaX-like_central"/>
</dbReference>
<dbReference type="Pfam" id="PF20803">
    <property type="entry name" value="PaaX_M"/>
    <property type="match status" value="1"/>
</dbReference>
<evidence type="ECO:0000259" key="2">
    <source>
        <dbReference type="Pfam" id="PF20803"/>
    </source>
</evidence>
<dbReference type="Proteomes" id="UP000067689">
    <property type="component" value="Chromosome"/>
</dbReference>
<gene>
    <name evidence="3" type="ORF">AERYTH_15185</name>
</gene>
<reference evidence="3 4" key="1">
    <citation type="journal article" date="1991" name="Int. J. Syst. Bacteriol.">
        <title>Description of the erythromycin-producing bacterium Arthrobacter sp. strain NRRL B-3381 as Aeromicrobium erythreum gen. nov., sp. nov.</title>
        <authorList>
            <person name="Miller E.S."/>
            <person name="Woese C.R."/>
            <person name="Brenner S."/>
        </authorList>
    </citation>
    <scope>NUCLEOTIDE SEQUENCE [LARGE SCALE GENOMIC DNA]</scope>
    <source>
        <strain evidence="3 4">AR18</strain>
    </source>
</reference>
<accession>A0A0U3T5I1</accession>
<feature type="domain" description="Transcriptional repressor PaaX-like N-terminal" evidence="1">
    <location>
        <begin position="12"/>
        <end position="67"/>
    </location>
</feature>
<dbReference type="STRING" id="2041.AERYTH_15185"/>
<name>A0A0U3T5I1_9ACTN</name>
<dbReference type="Gene3D" id="3.30.70.2650">
    <property type="match status" value="1"/>
</dbReference>
<organism evidence="3 4">
    <name type="scientific">Aeromicrobium erythreum</name>
    <dbReference type="NCBI Taxonomy" id="2041"/>
    <lineage>
        <taxon>Bacteria</taxon>
        <taxon>Bacillati</taxon>
        <taxon>Actinomycetota</taxon>
        <taxon>Actinomycetes</taxon>
        <taxon>Propionibacteriales</taxon>
        <taxon>Nocardioidaceae</taxon>
        <taxon>Aeromicrobium</taxon>
    </lineage>
</organism>
<sequence>METVHMDVRPLSARSIVLSLMLAVHPPEMTPAQLVASGEVFDVPESTLRAALTRLVAAGDLERSGGTYRIGARLQERQRRQDAALDPPYRPWDGTWETAVVVAGGRSAPDRAALRQEMERLRLAELREGVWTRPANLDRPLPAWPDDLVVVASSRPMDERGLTARLWDLPGWTDTGDRLLAALDEPRPPAERLAVAAALVRHLRTDPALPPALRPSGWNAPRLVEAYAAYQAELAASLGRPSHTT</sequence>
<dbReference type="Pfam" id="PF07848">
    <property type="entry name" value="PaaX"/>
    <property type="match status" value="1"/>
</dbReference>
<proteinExistence type="predicted"/>
<dbReference type="Gene3D" id="1.10.10.10">
    <property type="entry name" value="Winged helix-like DNA-binding domain superfamily/Winged helix DNA-binding domain"/>
    <property type="match status" value="1"/>
</dbReference>
<keyword evidence="4" id="KW-1185">Reference proteome</keyword>
<feature type="domain" description="Transcriptional repressor PaaX-like central Cas2-like" evidence="2">
    <location>
        <begin position="90"/>
        <end position="139"/>
    </location>
</feature>
<dbReference type="KEGG" id="aer:AERYTH_15185"/>
<protein>
    <submittedName>
        <fullName evidence="3">Uncharacterized protein</fullName>
    </submittedName>
</protein>
<dbReference type="PANTHER" id="PTHR30319">
    <property type="entry name" value="PHENYLACETIC ACID REGULATOR-RELATED TRANSCRIPTIONAL REPRESSOR"/>
    <property type="match status" value="1"/>
</dbReference>
<dbReference type="PATRIC" id="fig|2041.4.peg.3173"/>
<dbReference type="GO" id="GO:0006351">
    <property type="term" value="P:DNA-templated transcription"/>
    <property type="evidence" value="ECO:0007669"/>
    <property type="project" value="TreeGrafter"/>
</dbReference>
<dbReference type="InterPro" id="IPR012906">
    <property type="entry name" value="PaaX-like_N"/>
</dbReference>
<dbReference type="EMBL" id="CP011502">
    <property type="protein sequence ID" value="ALX05946.1"/>
    <property type="molecule type" value="Genomic_DNA"/>
</dbReference>
<evidence type="ECO:0000259" key="1">
    <source>
        <dbReference type="Pfam" id="PF07848"/>
    </source>
</evidence>
<dbReference type="OrthoDB" id="2270427at2"/>
<dbReference type="Gene3D" id="1.20.58.1460">
    <property type="match status" value="1"/>
</dbReference>